<accession>A0A9W8LHF4</accession>
<dbReference type="Proteomes" id="UP001140217">
    <property type="component" value="Unassembled WGS sequence"/>
</dbReference>
<name>A0A9W8LHF4_9FUNG</name>
<gene>
    <name evidence="3" type="ORF">H4R18_003619</name>
</gene>
<sequence length="279" mass="29684">MQGRPAVWGGVMWALAWAGVVGRAGARAPLVSLTVSILSNRTDGGERQTTFDRSDYAYPLPQTGLSTFGFAGELYVPEAAGCADEAVGAAVREFEKPGHPNGIVFLPYRSCRGEWEELVQGEAAAGRAAGALLYSLKDDAAQAAELAVVDLTGLRTPVWMVNAVAGAYLTAVLQRVYRAQPATELPRPPTSAAYQPLQPAVSRAVRAAGSAAATSPRVFVTIARSATDVAAQDRNFFLKAMVGVGITGIVCFFIAIIVRYFDCIGPRARARRRHDGRDQ</sequence>
<keyword evidence="2" id="KW-0732">Signal</keyword>
<evidence type="ECO:0000313" key="4">
    <source>
        <dbReference type="Proteomes" id="UP001140217"/>
    </source>
</evidence>
<comment type="caution">
    <text evidence="3">The sequence shown here is derived from an EMBL/GenBank/DDBJ whole genome shotgun (WGS) entry which is preliminary data.</text>
</comment>
<evidence type="ECO:0000256" key="2">
    <source>
        <dbReference type="SAM" id="SignalP"/>
    </source>
</evidence>
<protein>
    <recommendedName>
        <fullName evidence="5">PA domain-containing protein</fullName>
    </recommendedName>
</protein>
<feature type="signal peptide" evidence="2">
    <location>
        <begin position="1"/>
        <end position="18"/>
    </location>
</feature>
<evidence type="ECO:0000313" key="3">
    <source>
        <dbReference type="EMBL" id="KAJ2780171.1"/>
    </source>
</evidence>
<reference evidence="3" key="1">
    <citation type="submission" date="2022-07" db="EMBL/GenBank/DDBJ databases">
        <title>Phylogenomic reconstructions and comparative analyses of Kickxellomycotina fungi.</title>
        <authorList>
            <person name="Reynolds N.K."/>
            <person name="Stajich J.E."/>
            <person name="Barry K."/>
            <person name="Grigoriev I.V."/>
            <person name="Crous P."/>
            <person name="Smith M.E."/>
        </authorList>
    </citation>
    <scope>NUCLEOTIDE SEQUENCE</scope>
    <source>
        <strain evidence="3">NBRC 105414</strain>
    </source>
</reference>
<keyword evidence="4" id="KW-1185">Reference proteome</keyword>
<organism evidence="3 4">
    <name type="scientific">Coemansia javaensis</name>
    <dbReference type="NCBI Taxonomy" id="2761396"/>
    <lineage>
        <taxon>Eukaryota</taxon>
        <taxon>Fungi</taxon>
        <taxon>Fungi incertae sedis</taxon>
        <taxon>Zoopagomycota</taxon>
        <taxon>Kickxellomycotina</taxon>
        <taxon>Kickxellomycetes</taxon>
        <taxon>Kickxellales</taxon>
        <taxon>Kickxellaceae</taxon>
        <taxon>Coemansia</taxon>
    </lineage>
</organism>
<evidence type="ECO:0008006" key="5">
    <source>
        <dbReference type="Google" id="ProtNLM"/>
    </source>
</evidence>
<proteinExistence type="predicted"/>
<keyword evidence="1" id="KW-0472">Membrane</keyword>
<feature type="transmembrane region" description="Helical" evidence="1">
    <location>
        <begin position="236"/>
        <end position="261"/>
    </location>
</feature>
<dbReference type="OrthoDB" id="10020333at2759"/>
<feature type="non-terminal residue" evidence="3">
    <location>
        <position position="279"/>
    </location>
</feature>
<keyword evidence="1" id="KW-1133">Transmembrane helix</keyword>
<keyword evidence="1" id="KW-0812">Transmembrane</keyword>
<evidence type="ECO:0000256" key="1">
    <source>
        <dbReference type="SAM" id="Phobius"/>
    </source>
</evidence>
<dbReference type="AlphaFoldDB" id="A0A9W8LHF4"/>
<feature type="chain" id="PRO_5040765187" description="PA domain-containing protein" evidence="2">
    <location>
        <begin position="19"/>
        <end position="279"/>
    </location>
</feature>
<dbReference type="EMBL" id="JANBUL010000148">
    <property type="protein sequence ID" value="KAJ2780171.1"/>
    <property type="molecule type" value="Genomic_DNA"/>
</dbReference>